<feature type="region of interest" description="Disordered" evidence="1">
    <location>
        <begin position="109"/>
        <end position="132"/>
    </location>
</feature>
<name>A0AAU9JCI7_9CILI</name>
<feature type="compositionally biased region" description="Polar residues" evidence="1">
    <location>
        <begin position="49"/>
        <end position="60"/>
    </location>
</feature>
<dbReference type="EMBL" id="CAJZBQ010000023">
    <property type="protein sequence ID" value="CAG9319408.1"/>
    <property type="molecule type" value="Genomic_DNA"/>
</dbReference>
<protein>
    <submittedName>
        <fullName evidence="2">Uncharacterized protein</fullName>
    </submittedName>
</protein>
<organism evidence="2 3">
    <name type="scientific">Blepharisma stoltei</name>
    <dbReference type="NCBI Taxonomy" id="1481888"/>
    <lineage>
        <taxon>Eukaryota</taxon>
        <taxon>Sar</taxon>
        <taxon>Alveolata</taxon>
        <taxon>Ciliophora</taxon>
        <taxon>Postciliodesmatophora</taxon>
        <taxon>Heterotrichea</taxon>
        <taxon>Heterotrichida</taxon>
        <taxon>Blepharismidae</taxon>
        <taxon>Blepharisma</taxon>
    </lineage>
</organism>
<proteinExistence type="predicted"/>
<accession>A0AAU9JCI7</accession>
<gene>
    <name evidence="2" type="ORF">BSTOLATCC_MIC23965</name>
</gene>
<evidence type="ECO:0000256" key="1">
    <source>
        <dbReference type="SAM" id="MobiDB-lite"/>
    </source>
</evidence>
<feature type="region of interest" description="Disordered" evidence="1">
    <location>
        <begin position="255"/>
        <end position="275"/>
    </location>
</feature>
<dbReference type="AlphaFoldDB" id="A0AAU9JCI7"/>
<keyword evidence="3" id="KW-1185">Reference proteome</keyword>
<sequence length="275" mass="32005">MPKKFTKLLNFTLETLIWKELFNYKFYFSPDSFYESSSFSPKLLASPTLTEESKSPSPLNTLPHRFPKLRLKESNTSNGSKKRIENSIEIKEPCKQNVIQDQKIKKISKMVETSDEDQENHENDPPLSEVSENLSPLQEYAKYYRERLKSLPKKRKREATPPSPKIIGKQREVFKAFGNKINVYKQTKFVEECETSNFVLGEINLHTGKKDLNERKNDLIVIEKPKIPHNLIKVHKFQIKADLDSFERILQRAENRKADQSCGVEENPESNDNNS</sequence>
<feature type="region of interest" description="Disordered" evidence="1">
    <location>
        <begin position="49"/>
        <end position="87"/>
    </location>
</feature>
<reference evidence="2" key="1">
    <citation type="submission" date="2021-09" db="EMBL/GenBank/DDBJ databases">
        <authorList>
            <consortium name="AG Swart"/>
            <person name="Singh M."/>
            <person name="Singh A."/>
            <person name="Seah K."/>
            <person name="Emmerich C."/>
        </authorList>
    </citation>
    <scope>NUCLEOTIDE SEQUENCE</scope>
    <source>
        <strain evidence="2">ATCC30299</strain>
    </source>
</reference>
<evidence type="ECO:0000313" key="3">
    <source>
        <dbReference type="Proteomes" id="UP001162131"/>
    </source>
</evidence>
<evidence type="ECO:0000313" key="2">
    <source>
        <dbReference type="EMBL" id="CAG9319408.1"/>
    </source>
</evidence>
<dbReference type="Proteomes" id="UP001162131">
    <property type="component" value="Unassembled WGS sequence"/>
</dbReference>
<comment type="caution">
    <text evidence="2">The sequence shown here is derived from an EMBL/GenBank/DDBJ whole genome shotgun (WGS) entry which is preliminary data.</text>
</comment>